<evidence type="ECO:0000313" key="5">
    <source>
        <dbReference type="Proteomes" id="UP001500929"/>
    </source>
</evidence>
<dbReference type="SUPFAM" id="SSF52540">
    <property type="entry name" value="P-loop containing nucleoside triphosphate hydrolases"/>
    <property type="match status" value="1"/>
</dbReference>
<dbReference type="Proteomes" id="UP001500929">
    <property type="component" value="Unassembled WGS sequence"/>
</dbReference>
<proteinExistence type="predicted"/>
<accession>A0ABN3DA91</accession>
<name>A0ABN3DA91_9MICO</name>
<protein>
    <submittedName>
        <fullName evidence="4">ATP-binding cassette domain-containing protein</fullName>
    </submittedName>
</protein>
<keyword evidence="1" id="KW-0547">Nucleotide-binding</keyword>
<dbReference type="EMBL" id="BAAAQY010000002">
    <property type="protein sequence ID" value="GAA2225448.1"/>
    <property type="molecule type" value="Genomic_DNA"/>
</dbReference>
<reference evidence="4 5" key="1">
    <citation type="journal article" date="2019" name="Int. J. Syst. Evol. Microbiol.">
        <title>The Global Catalogue of Microorganisms (GCM) 10K type strain sequencing project: providing services to taxonomists for standard genome sequencing and annotation.</title>
        <authorList>
            <consortium name="The Broad Institute Genomics Platform"/>
            <consortium name="The Broad Institute Genome Sequencing Center for Infectious Disease"/>
            <person name="Wu L."/>
            <person name="Ma J."/>
        </authorList>
    </citation>
    <scope>NUCLEOTIDE SEQUENCE [LARGE SCALE GENOMIC DNA]</scope>
    <source>
        <strain evidence="4 5">JCM 16117</strain>
    </source>
</reference>
<dbReference type="PANTHER" id="PTHR43790:SF8">
    <property type="entry name" value="SUGAR ABC TRANSPORTER ATP-BINDING PROTEIN"/>
    <property type="match status" value="1"/>
</dbReference>
<dbReference type="SMART" id="SM00382">
    <property type="entry name" value="AAA"/>
    <property type="match status" value="1"/>
</dbReference>
<dbReference type="PANTHER" id="PTHR43790">
    <property type="entry name" value="CARBOHYDRATE TRANSPORT ATP-BINDING PROTEIN MG119-RELATED"/>
    <property type="match status" value="1"/>
</dbReference>
<feature type="domain" description="ABC transporter" evidence="3">
    <location>
        <begin position="13"/>
        <end position="255"/>
    </location>
</feature>
<dbReference type="RefSeq" id="WP_259478402.1">
    <property type="nucleotide sequence ID" value="NZ_BAAAQY010000002.1"/>
</dbReference>
<sequence length="261" mass="27717">MAETAPGTAKPLLEARGVVKRYGHVEALGGADFTVYPGEVVSLIGDNGAGKSTLVKILSGAVQRDGGELLLDGEEIHPKSPVDVQNLGIETVYQDLALAPELSASANLYLGRELMKPAPLGWFGALDNKRMLAEAMQNFTRLGVNLRDPRTAVANLSGGQRQSVAVARAAVWATKLIMLDEPTAALGVEQTRRVLDLIRRVSESGIAVVLISHNMPDVLAVSDRIEVLRLGKRVAQFTAGHVKSDDLISAMTGAATFEGTK</sequence>
<comment type="caution">
    <text evidence="4">The sequence shown here is derived from an EMBL/GenBank/DDBJ whole genome shotgun (WGS) entry which is preliminary data.</text>
</comment>
<dbReference type="InterPro" id="IPR003439">
    <property type="entry name" value="ABC_transporter-like_ATP-bd"/>
</dbReference>
<dbReference type="CDD" id="cd03216">
    <property type="entry name" value="ABC_Carb_Monos_I"/>
    <property type="match status" value="1"/>
</dbReference>
<dbReference type="GO" id="GO:0005524">
    <property type="term" value="F:ATP binding"/>
    <property type="evidence" value="ECO:0007669"/>
    <property type="project" value="UniProtKB-KW"/>
</dbReference>
<gene>
    <name evidence="4" type="ORF">GCM10009851_06520</name>
</gene>
<evidence type="ECO:0000256" key="2">
    <source>
        <dbReference type="ARBA" id="ARBA00022840"/>
    </source>
</evidence>
<evidence type="ECO:0000259" key="3">
    <source>
        <dbReference type="PROSITE" id="PS50893"/>
    </source>
</evidence>
<dbReference type="Pfam" id="PF00005">
    <property type="entry name" value="ABC_tran"/>
    <property type="match status" value="1"/>
</dbReference>
<dbReference type="InterPro" id="IPR027417">
    <property type="entry name" value="P-loop_NTPase"/>
</dbReference>
<evidence type="ECO:0000256" key="1">
    <source>
        <dbReference type="ARBA" id="ARBA00022741"/>
    </source>
</evidence>
<organism evidence="4 5">
    <name type="scientific">Herbiconiux moechotypicola</name>
    <dbReference type="NCBI Taxonomy" id="637393"/>
    <lineage>
        <taxon>Bacteria</taxon>
        <taxon>Bacillati</taxon>
        <taxon>Actinomycetota</taxon>
        <taxon>Actinomycetes</taxon>
        <taxon>Micrococcales</taxon>
        <taxon>Microbacteriaceae</taxon>
        <taxon>Herbiconiux</taxon>
    </lineage>
</organism>
<keyword evidence="2 4" id="KW-0067">ATP-binding</keyword>
<evidence type="ECO:0000313" key="4">
    <source>
        <dbReference type="EMBL" id="GAA2225448.1"/>
    </source>
</evidence>
<keyword evidence="5" id="KW-1185">Reference proteome</keyword>
<dbReference type="InterPro" id="IPR003593">
    <property type="entry name" value="AAA+_ATPase"/>
</dbReference>
<dbReference type="InterPro" id="IPR050107">
    <property type="entry name" value="ABC_carbohydrate_import_ATPase"/>
</dbReference>
<dbReference type="PROSITE" id="PS50893">
    <property type="entry name" value="ABC_TRANSPORTER_2"/>
    <property type="match status" value="1"/>
</dbReference>
<dbReference type="Gene3D" id="3.40.50.300">
    <property type="entry name" value="P-loop containing nucleotide triphosphate hydrolases"/>
    <property type="match status" value="1"/>
</dbReference>